<evidence type="ECO:0000313" key="2">
    <source>
        <dbReference type="Proteomes" id="UP000567179"/>
    </source>
</evidence>
<protein>
    <submittedName>
        <fullName evidence="1">Uncharacterized protein</fullName>
    </submittedName>
</protein>
<comment type="caution">
    <text evidence="1">The sequence shown here is derived from an EMBL/GenBank/DDBJ whole genome shotgun (WGS) entry which is preliminary data.</text>
</comment>
<organism evidence="1 2">
    <name type="scientific">Psilocybe cf. subviscida</name>
    <dbReference type="NCBI Taxonomy" id="2480587"/>
    <lineage>
        <taxon>Eukaryota</taxon>
        <taxon>Fungi</taxon>
        <taxon>Dikarya</taxon>
        <taxon>Basidiomycota</taxon>
        <taxon>Agaricomycotina</taxon>
        <taxon>Agaricomycetes</taxon>
        <taxon>Agaricomycetidae</taxon>
        <taxon>Agaricales</taxon>
        <taxon>Agaricineae</taxon>
        <taxon>Strophariaceae</taxon>
        <taxon>Psilocybe</taxon>
    </lineage>
</organism>
<dbReference type="Proteomes" id="UP000567179">
    <property type="component" value="Unassembled WGS sequence"/>
</dbReference>
<sequence>MPSPHLTSLFAFSSTSSSLASVHVSSNHLLSVAWRMDDERPADLFFRSATLYRIAERQYLGGLAPYILCRPLFCAGEAFPGCDFVLDLDFEAAESLKTIAKDLLPGLRMLDGAPNPPSRVTQERRGGHGSMHAAKSFKQAVQTYGPITQALMSPERVLTGANPMSTPSSSTSRGMRMTSRAYAGMYGLHTLFRFILDSSPFFHVVPPVSLRRRRARDYKPLPFPLVQAVLNWDLGGFSVAIAHNADERSDWLSSSSDSRAVVGLSRIDKWPSVDGGLENV</sequence>
<gene>
    <name evidence="1" type="ORF">D9619_003908</name>
</gene>
<dbReference type="EMBL" id="JAACJJ010000014">
    <property type="protein sequence ID" value="KAF5327927.1"/>
    <property type="molecule type" value="Genomic_DNA"/>
</dbReference>
<reference evidence="1 2" key="1">
    <citation type="journal article" date="2020" name="ISME J.">
        <title>Uncovering the hidden diversity of litter-decomposition mechanisms in mushroom-forming fungi.</title>
        <authorList>
            <person name="Floudas D."/>
            <person name="Bentzer J."/>
            <person name="Ahren D."/>
            <person name="Johansson T."/>
            <person name="Persson P."/>
            <person name="Tunlid A."/>
        </authorList>
    </citation>
    <scope>NUCLEOTIDE SEQUENCE [LARGE SCALE GENOMIC DNA]</scope>
    <source>
        <strain evidence="1 2">CBS 101986</strain>
    </source>
</reference>
<name>A0A8H5F8Y8_9AGAR</name>
<keyword evidence="2" id="KW-1185">Reference proteome</keyword>
<accession>A0A8H5F8Y8</accession>
<proteinExistence type="predicted"/>
<dbReference type="AlphaFoldDB" id="A0A8H5F8Y8"/>
<evidence type="ECO:0000313" key="1">
    <source>
        <dbReference type="EMBL" id="KAF5327927.1"/>
    </source>
</evidence>